<reference evidence="2" key="1">
    <citation type="journal article" date="2012" name="Science">
        <title>The Paleozoic origin of enzymatic lignin decomposition reconstructed from 31 fungal genomes.</title>
        <authorList>
            <person name="Floudas D."/>
            <person name="Binder M."/>
            <person name="Riley R."/>
            <person name="Barry K."/>
            <person name="Blanchette R.A."/>
            <person name="Henrissat B."/>
            <person name="Martinez A.T."/>
            <person name="Otillar R."/>
            <person name="Spatafora J.W."/>
            <person name="Yadav J.S."/>
            <person name="Aerts A."/>
            <person name="Benoit I."/>
            <person name="Boyd A."/>
            <person name="Carlson A."/>
            <person name="Copeland A."/>
            <person name="Coutinho P.M."/>
            <person name="de Vries R.P."/>
            <person name="Ferreira P."/>
            <person name="Findley K."/>
            <person name="Foster B."/>
            <person name="Gaskell J."/>
            <person name="Glotzer D."/>
            <person name="Gorecki P."/>
            <person name="Heitman J."/>
            <person name="Hesse C."/>
            <person name="Hori C."/>
            <person name="Igarashi K."/>
            <person name="Jurgens J.A."/>
            <person name="Kallen N."/>
            <person name="Kersten P."/>
            <person name="Kohler A."/>
            <person name="Kuees U."/>
            <person name="Kumar T.K.A."/>
            <person name="Kuo A."/>
            <person name="LaButti K."/>
            <person name="Larrondo L.F."/>
            <person name="Lindquist E."/>
            <person name="Ling A."/>
            <person name="Lombard V."/>
            <person name="Lucas S."/>
            <person name="Lundell T."/>
            <person name="Martin R."/>
            <person name="McLaughlin D.J."/>
            <person name="Morgenstern I."/>
            <person name="Morin E."/>
            <person name="Murat C."/>
            <person name="Nagy L.G."/>
            <person name="Nolan M."/>
            <person name="Ohm R.A."/>
            <person name="Patyshakuliyeva A."/>
            <person name="Rokas A."/>
            <person name="Ruiz-Duenas F.J."/>
            <person name="Sabat G."/>
            <person name="Salamov A."/>
            <person name="Samejima M."/>
            <person name="Schmutz J."/>
            <person name="Slot J.C."/>
            <person name="St John F."/>
            <person name="Stenlid J."/>
            <person name="Sun H."/>
            <person name="Sun S."/>
            <person name="Syed K."/>
            <person name="Tsang A."/>
            <person name="Wiebenga A."/>
            <person name="Young D."/>
            <person name="Pisabarro A."/>
            <person name="Eastwood D.C."/>
            <person name="Martin F."/>
            <person name="Cullen D."/>
            <person name="Grigoriev I.V."/>
            <person name="Hibbett D.S."/>
        </authorList>
    </citation>
    <scope>NUCLEOTIDE SEQUENCE [LARGE SCALE GENOMIC DNA]</scope>
    <source>
        <strain evidence="2">RWD-64-598 SS2</strain>
    </source>
</reference>
<sequence>MSCIAGSRYRDFVTGRRISTEIHTSWSPKVKPRGFSGANVHGDYHIPYGIYEVNFSVRDWPKEPSNKHWINLLRRLSPPERKVAPRVLVGAARLWQKKIVEWPRVHCKHGAEPPGRGDAMLTSPLRSHVVREEQRNGRHSTQVIKSWYRSIWHGELGSARWKKQQFFPF</sequence>
<protein>
    <submittedName>
        <fullName evidence="1">Uncharacterized protein</fullName>
    </submittedName>
</protein>
<proteinExistence type="predicted"/>
<accession>A0A5M3N756</accession>
<dbReference type="RefSeq" id="XP_007762837.1">
    <property type="nucleotide sequence ID" value="XM_007764647.1"/>
</dbReference>
<dbReference type="GeneID" id="19209893"/>
<evidence type="ECO:0000313" key="1">
    <source>
        <dbReference type="EMBL" id="EIW87118.1"/>
    </source>
</evidence>
<dbReference type="EMBL" id="JH711573">
    <property type="protein sequence ID" value="EIW87118.1"/>
    <property type="molecule type" value="Genomic_DNA"/>
</dbReference>
<keyword evidence="2" id="KW-1185">Reference proteome</keyword>
<organism evidence="1 2">
    <name type="scientific">Coniophora puteana (strain RWD-64-598)</name>
    <name type="common">Brown rot fungus</name>
    <dbReference type="NCBI Taxonomy" id="741705"/>
    <lineage>
        <taxon>Eukaryota</taxon>
        <taxon>Fungi</taxon>
        <taxon>Dikarya</taxon>
        <taxon>Basidiomycota</taxon>
        <taxon>Agaricomycotina</taxon>
        <taxon>Agaricomycetes</taxon>
        <taxon>Agaricomycetidae</taxon>
        <taxon>Boletales</taxon>
        <taxon>Coniophorineae</taxon>
        <taxon>Coniophoraceae</taxon>
        <taxon>Coniophora</taxon>
    </lineage>
</organism>
<dbReference type="Proteomes" id="UP000053558">
    <property type="component" value="Unassembled WGS sequence"/>
</dbReference>
<dbReference type="AlphaFoldDB" id="A0A5M3N756"/>
<name>A0A5M3N756_CONPW</name>
<dbReference type="KEGG" id="cput:CONPUDRAFT_79282"/>
<comment type="caution">
    <text evidence="1">The sequence shown here is derived from an EMBL/GenBank/DDBJ whole genome shotgun (WGS) entry which is preliminary data.</text>
</comment>
<gene>
    <name evidence="1" type="ORF">CONPUDRAFT_79282</name>
</gene>
<evidence type="ECO:0000313" key="2">
    <source>
        <dbReference type="Proteomes" id="UP000053558"/>
    </source>
</evidence>